<comment type="function">
    <text evidence="2">The lipid II isoglutaminyl synthase complex catalyzes the formation of alpha-D-isoglutamine in the cell wall lipid II stem peptide. The GatD subunit catalyzes the hydrolysis of glutamine to glutamate and ammonia. The resulting ammonia molecule is channeled to the active site of MurT.</text>
</comment>
<name>A0A917S3J7_9BACL</name>
<protein>
    <recommendedName>
        <fullName evidence="2">Lipid II isoglutaminyl synthase (glutamine-hydrolyzing) subunit GatD</fullName>
        <ecNumber evidence="2">6.3.5.13</ecNumber>
    </recommendedName>
    <alternativeName>
        <fullName evidence="2">Lipid II isoglutaminyl synthase glutaminase subunit</fullName>
        <ecNumber evidence="2">3.5.1.2</ecNumber>
    </alternativeName>
</protein>
<keyword evidence="2" id="KW-0436">Ligase</keyword>
<dbReference type="PANTHER" id="PTHR21343">
    <property type="entry name" value="DETHIOBIOTIN SYNTHETASE"/>
    <property type="match status" value="1"/>
</dbReference>
<feature type="domain" description="CobB/CobQ-like glutamine amidotransferase" evidence="3">
    <location>
        <begin position="24"/>
        <end position="215"/>
    </location>
</feature>
<dbReference type="GO" id="GO:0140282">
    <property type="term" value="F:carbon-nitrogen ligase activity on lipid II"/>
    <property type="evidence" value="ECO:0007669"/>
    <property type="project" value="UniProtKB-UniRule"/>
</dbReference>
<dbReference type="GO" id="GO:0009252">
    <property type="term" value="P:peptidoglycan biosynthetic process"/>
    <property type="evidence" value="ECO:0007669"/>
    <property type="project" value="UniProtKB-UniRule"/>
</dbReference>
<gene>
    <name evidence="2" type="primary">gatD</name>
    <name evidence="4" type="ORF">GCM10007968_19090</name>
</gene>
<feature type="active site" description="Nucleophile" evidence="2">
    <location>
        <position position="113"/>
    </location>
</feature>
<dbReference type="GO" id="GO:0071555">
    <property type="term" value="P:cell wall organization"/>
    <property type="evidence" value="ECO:0007669"/>
    <property type="project" value="UniProtKB-KW"/>
</dbReference>
<dbReference type="InterPro" id="IPR011698">
    <property type="entry name" value="GATase_3"/>
</dbReference>
<dbReference type="EC" id="6.3.5.13" evidence="2"/>
<organism evidence="4 5">
    <name type="scientific">Sporolactobacillus putidus</name>
    <dbReference type="NCBI Taxonomy" id="492735"/>
    <lineage>
        <taxon>Bacteria</taxon>
        <taxon>Bacillati</taxon>
        <taxon>Bacillota</taxon>
        <taxon>Bacilli</taxon>
        <taxon>Bacillales</taxon>
        <taxon>Sporolactobacillaceae</taxon>
        <taxon>Sporolactobacillus</taxon>
    </lineage>
</organism>
<keyword evidence="1 2" id="KW-0315">Glutamine amidotransferase</keyword>
<comment type="catalytic activity">
    <reaction evidence="2">
        <text>beta-D-GlcNAc-(1-&gt;4)-Mur2Ac(oyl-L-Ala-gamma-D-Glu-L-Lys-D-Ala-D-Ala)-di-trans,octa-cis-undecaprenyl diphosphate + L-glutamine + ATP + H2O = beta-D-GlcNAc-(1-&gt;4)-Mur2Ac(oyl-L-Ala-D-isoglutaminyl-L-Lys-D-Ala-D-Ala)-di-trans,octa-cis-undecaprenyl diphosphate + L-glutamate + ADP + phosphate + H(+)</text>
        <dbReference type="Rhea" id="RHEA:57928"/>
        <dbReference type="ChEBI" id="CHEBI:15377"/>
        <dbReference type="ChEBI" id="CHEBI:15378"/>
        <dbReference type="ChEBI" id="CHEBI:29985"/>
        <dbReference type="ChEBI" id="CHEBI:30616"/>
        <dbReference type="ChEBI" id="CHEBI:43474"/>
        <dbReference type="ChEBI" id="CHEBI:58359"/>
        <dbReference type="ChEBI" id="CHEBI:60033"/>
        <dbReference type="ChEBI" id="CHEBI:62233"/>
        <dbReference type="ChEBI" id="CHEBI:456216"/>
        <dbReference type="EC" id="6.3.5.13"/>
    </reaction>
</comment>
<dbReference type="PROSITE" id="PS51274">
    <property type="entry name" value="GATASE_COBBQ"/>
    <property type="match status" value="1"/>
</dbReference>
<proteinExistence type="inferred from homology"/>
<evidence type="ECO:0000313" key="4">
    <source>
        <dbReference type="EMBL" id="GGL55177.1"/>
    </source>
</evidence>
<evidence type="ECO:0000256" key="1">
    <source>
        <dbReference type="ARBA" id="ARBA00022962"/>
    </source>
</evidence>
<dbReference type="EMBL" id="BMOK01000007">
    <property type="protein sequence ID" value="GGL55177.1"/>
    <property type="molecule type" value="Genomic_DNA"/>
</dbReference>
<dbReference type="InterPro" id="IPR029062">
    <property type="entry name" value="Class_I_gatase-like"/>
</dbReference>
<dbReference type="SUPFAM" id="SSF52317">
    <property type="entry name" value="Class I glutamine amidotransferase-like"/>
    <property type="match status" value="1"/>
</dbReference>
<keyword evidence="2" id="KW-0573">Peptidoglycan synthesis</keyword>
<comment type="pathway">
    <text evidence="2">Cell wall biogenesis; peptidoglycan biosynthesis.</text>
</comment>
<accession>A0A917S3J7</accession>
<dbReference type="GO" id="GO:0008360">
    <property type="term" value="P:regulation of cell shape"/>
    <property type="evidence" value="ECO:0007669"/>
    <property type="project" value="UniProtKB-KW"/>
</dbReference>
<dbReference type="CDD" id="cd01750">
    <property type="entry name" value="GATase1_CobQ"/>
    <property type="match status" value="1"/>
</dbReference>
<dbReference type="InterPro" id="IPR043702">
    <property type="entry name" value="Lipid_II_synth_GatD"/>
</dbReference>
<dbReference type="GO" id="GO:0004359">
    <property type="term" value="F:glutaminase activity"/>
    <property type="evidence" value="ECO:0007669"/>
    <property type="project" value="UniProtKB-UniRule"/>
</dbReference>
<dbReference type="EC" id="3.5.1.2" evidence="2"/>
<evidence type="ECO:0000313" key="5">
    <source>
        <dbReference type="Proteomes" id="UP000654670"/>
    </source>
</evidence>
<keyword evidence="2" id="KW-0378">Hydrolase</keyword>
<evidence type="ECO:0000259" key="3">
    <source>
        <dbReference type="Pfam" id="PF07685"/>
    </source>
</evidence>
<comment type="similarity">
    <text evidence="2">Belongs to the CobB/CobQ family. GatD subfamily.</text>
</comment>
<feature type="binding site" evidence="2">
    <location>
        <position position="147"/>
    </location>
    <ligand>
        <name>substrate</name>
    </ligand>
</feature>
<dbReference type="HAMAP" id="MF_02213">
    <property type="entry name" value="Lipid_II_synth_GatD"/>
    <property type="match status" value="1"/>
</dbReference>
<keyword evidence="2" id="KW-0961">Cell wall biogenesis/degradation</keyword>
<comment type="subunit">
    <text evidence="2">Forms a heterodimer with MurT.</text>
</comment>
<keyword evidence="5" id="KW-1185">Reference proteome</keyword>
<dbReference type="GO" id="GO:0009236">
    <property type="term" value="P:cobalamin biosynthetic process"/>
    <property type="evidence" value="ECO:0007669"/>
    <property type="project" value="InterPro"/>
</dbReference>
<feature type="active site" evidence="2">
    <location>
        <position position="208"/>
    </location>
</feature>
<dbReference type="Proteomes" id="UP000654670">
    <property type="component" value="Unassembled WGS sequence"/>
</dbReference>
<dbReference type="Pfam" id="PF07685">
    <property type="entry name" value="GATase_3"/>
    <property type="match status" value="1"/>
</dbReference>
<keyword evidence="2" id="KW-0133">Cell shape</keyword>
<reference evidence="4" key="2">
    <citation type="submission" date="2020-09" db="EMBL/GenBank/DDBJ databases">
        <authorList>
            <person name="Sun Q."/>
            <person name="Ohkuma M."/>
        </authorList>
    </citation>
    <scope>NUCLEOTIDE SEQUENCE</scope>
    <source>
        <strain evidence="4">JCM 15325</strain>
    </source>
</reference>
<comment type="catalytic activity">
    <reaction evidence="2">
        <text>L-glutamine + H2O = L-glutamate + NH4(+)</text>
        <dbReference type="Rhea" id="RHEA:15889"/>
        <dbReference type="ChEBI" id="CHEBI:15377"/>
        <dbReference type="ChEBI" id="CHEBI:28938"/>
        <dbReference type="ChEBI" id="CHEBI:29985"/>
        <dbReference type="ChEBI" id="CHEBI:58359"/>
        <dbReference type="EC" id="3.5.1.2"/>
    </reaction>
</comment>
<dbReference type="Gene3D" id="3.40.50.880">
    <property type="match status" value="1"/>
</dbReference>
<comment type="caution">
    <text evidence="4">The sequence shown here is derived from an EMBL/GenBank/DDBJ whole genome shotgun (WGS) entry which is preliminary data.</text>
</comment>
<dbReference type="AlphaFoldDB" id="A0A917S3J7"/>
<reference evidence="4" key="1">
    <citation type="journal article" date="2014" name="Int. J. Syst. Evol. Microbiol.">
        <title>Complete genome sequence of Corynebacterium casei LMG S-19264T (=DSM 44701T), isolated from a smear-ripened cheese.</title>
        <authorList>
            <consortium name="US DOE Joint Genome Institute (JGI-PGF)"/>
            <person name="Walter F."/>
            <person name="Albersmeier A."/>
            <person name="Kalinowski J."/>
            <person name="Ruckert C."/>
        </authorList>
    </citation>
    <scope>NUCLEOTIDE SEQUENCE</scope>
    <source>
        <strain evidence="4">JCM 15325</strain>
    </source>
</reference>
<dbReference type="InterPro" id="IPR033949">
    <property type="entry name" value="CobQ_GATase1"/>
</dbReference>
<sequence>MPGTGVPVSLIKGVLNVKSLTLFHFFPDKLNLYGDRGNILTLKKRCEWREISLNVVPINKIDQASDVPLSQADILFIGGGSDREQALCTEELKKIKDSFKSAVEDGTPCLAVCGGYQFLGNYYQMLSGEKLEGLSIVDFYTISKENRLVGDVLMESETFGKLVGFENHAGQTFHPYETLGTVIKGYGNNKKDKKEGLVYKHLIGTYLHGPVLPKNPSIADFLIGNALDRKYGQAKLADLDDSWEHEAAEKVWSRYA</sequence>
<dbReference type="PANTHER" id="PTHR21343:SF9">
    <property type="entry name" value="LIPID II ISOGLUTAMINYL SYNTHASE (GLUTAMINE-HYDROLYZING) SUBUNIT GATD"/>
    <property type="match status" value="1"/>
</dbReference>
<evidence type="ECO:0000256" key="2">
    <source>
        <dbReference type="HAMAP-Rule" id="MF_02213"/>
    </source>
</evidence>